<keyword evidence="20" id="KW-1185">Reference proteome</keyword>
<comment type="catalytic activity">
    <reaction evidence="15 16">
        <text>2 D-alanine + ATP = D-alanyl-D-alanine + ADP + phosphate + H(+)</text>
        <dbReference type="Rhea" id="RHEA:11224"/>
        <dbReference type="ChEBI" id="CHEBI:15378"/>
        <dbReference type="ChEBI" id="CHEBI:30616"/>
        <dbReference type="ChEBI" id="CHEBI:43474"/>
        <dbReference type="ChEBI" id="CHEBI:57416"/>
        <dbReference type="ChEBI" id="CHEBI:57822"/>
        <dbReference type="ChEBI" id="CHEBI:456216"/>
        <dbReference type="EC" id="6.3.2.4"/>
    </reaction>
</comment>
<name>A0ABQ6LY55_9GAMM</name>
<dbReference type="InterPro" id="IPR016185">
    <property type="entry name" value="PreATP-grasp_dom_sf"/>
</dbReference>
<evidence type="ECO:0000313" key="19">
    <source>
        <dbReference type="EMBL" id="GMG87032.1"/>
    </source>
</evidence>
<comment type="function">
    <text evidence="3 16">Cell wall formation.</text>
</comment>
<keyword evidence="13" id="KW-0464">Manganese</keyword>
<evidence type="ECO:0000256" key="3">
    <source>
        <dbReference type="ARBA" id="ARBA00003921"/>
    </source>
</evidence>
<evidence type="ECO:0000256" key="16">
    <source>
        <dbReference type="HAMAP-Rule" id="MF_00047"/>
    </source>
</evidence>
<dbReference type="Pfam" id="PF07478">
    <property type="entry name" value="Dala_Dala_lig_C"/>
    <property type="match status" value="1"/>
</dbReference>
<evidence type="ECO:0000256" key="17">
    <source>
        <dbReference type="PROSITE-ProRule" id="PRU00409"/>
    </source>
</evidence>
<dbReference type="RefSeq" id="WP_285763673.1">
    <property type="nucleotide sequence ID" value="NZ_BSYJ01000003.1"/>
</dbReference>
<evidence type="ECO:0000256" key="8">
    <source>
        <dbReference type="ARBA" id="ARBA00022741"/>
    </source>
</evidence>
<dbReference type="NCBIfam" id="NF002527">
    <property type="entry name" value="PRK01966.1-3"/>
    <property type="match status" value="1"/>
</dbReference>
<comment type="similarity">
    <text evidence="5 16">Belongs to the D-alanine--D-alanine ligase family.</text>
</comment>
<evidence type="ECO:0000256" key="14">
    <source>
        <dbReference type="ARBA" id="ARBA00023316"/>
    </source>
</evidence>
<proteinExistence type="inferred from homology"/>
<evidence type="ECO:0000256" key="9">
    <source>
        <dbReference type="ARBA" id="ARBA00022840"/>
    </source>
</evidence>
<dbReference type="Pfam" id="PF01820">
    <property type="entry name" value="Dala_Dala_lig_N"/>
    <property type="match status" value="1"/>
</dbReference>
<evidence type="ECO:0000313" key="20">
    <source>
        <dbReference type="Proteomes" id="UP001224392"/>
    </source>
</evidence>
<dbReference type="InterPro" id="IPR011761">
    <property type="entry name" value="ATP-grasp"/>
</dbReference>
<dbReference type="InterPro" id="IPR005905">
    <property type="entry name" value="D_ala_D_ala"/>
</dbReference>
<dbReference type="GO" id="GO:0016874">
    <property type="term" value="F:ligase activity"/>
    <property type="evidence" value="ECO:0007669"/>
    <property type="project" value="UniProtKB-KW"/>
</dbReference>
<comment type="caution">
    <text evidence="19">The sequence shown here is derived from an EMBL/GenBank/DDBJ whole genome shotgun (WGS) entry which is preliminary data.</text>
</comment>
<dbReference type="EC" id="6.3.2.4" evidence="16"/>
<keyword evidence="8 17" id="KW-0547">Nucleotide-binding</keyword>
<evidence type="ECO:0000256" key="2">
    <source>
        <dbReference type="ARBA" id="ARBA00001946"/>
    </source>
</evidence>
<dbReference type="InterPro" id="IPR013815">
    <property type="entry name" value="ATP_grasp_subdomain_1"/>
</dbReference>
<keyword evidence="14 16" id="KW-0961">Cell wall biogenesis/degradation</keyword>
<dbReference type="SUPFAM" id="SSF52440">
    <property type="entry name" value="PreATP-grasp domain"/>
    <property type="match status" value="1"/>
</dbReference>
<keyword evidence="16" id="KW-0963">Cytoplasm</keyword>
<dbReference type="InterPro" id="IPR011127">
    <property type="entry name" value="Dala_Dala_lig_N"/>
</dbReference>
<dbReference type="PANTHER" id="PTHR23132:SF25">
    <property type="entry name" value="D-ALANINE--D-ALANINE LIGASE A"/>
    <property type="match status" value="1"/>
</dbReference>
<evidence type="ECO:0000256" key="15">
    <source>
        <dbReference type="ARBA" id="ARBA00047614"/>
    </source>
</evidence>
<evidence type="ECO:0000256" key="10">
    <source>
        <dbReference type="ARBA" id="ARBA00022842"/>
    </source>
</evidence>
<sequence length="334" mass="37029">MTEKIHTLLVCGGGSSEHEVSLRTADFIAQQLQADDIALRRVEMTADGRLLDAGQKEWLLQHGVLRANDGADNWPVHCVVPSIHGYPGETGDFQSALEMQGVPYFGCGPEASKICFNKVTSKLWFTALGVPNTPYEFITGLDKTDFDKAREALARWGTIFVKASNQGSSVGCYKVSDGGELDKALREAFSYSPFVLIEQAVRARELEVAVYEYKGAIHATPPGEILAPADTFYTYEEKYSEGSHSSTQVMAEGLSQKQLDAIEAYSYRVFESLKLKDLSRVDFFLTEDGDIYLNEINTFPGMTPISMFPKMVMNAGTDYSDYLCSQVRRLARAQ</sequence>
<dbReference type="SUPFAM" id="SSF56059">
    <property type="entry name" value="Glutathione synthetase ATP-binding domain-like"/>
    <property type="match status" value="1"/>
</dbReference>
<keyword evidence="12 16" id="KW-0573">Peptidoglycan synthesis</keyword>
<dbReference type="PANTHER" id="PTHR23132">
    <property type="entry name" value="D-ALANINE--D-ALANINE LIGASE"/>
    <property type="match status" value="1"/>
</dbReference>
<comment type="subcellular location">
    <subcellularLocation>
        <location evidence="16">Cytoplasm</location>
    </subcellularLocation>
</comment>
<keyword evidence="9 17" id="KW-0067">ATP-binding</keyword>
<dbReference type="Gene3D" id="3.40.50.20">
    <property type="match status" value="1"/>
</dbReference>
<comment type="cofactor">
    <cofactor evidence="2">
        <name>Mg(2+)</name>
        <dbReference type="ChEBI" id="CHEBI:18420"/>
    </cofactor>
</comment>
<evidence type="ECO:0000256" key="13">
    <source>
        <dbReference type="ARBA" id="ARBA00023211"/>
    </source>
</evidence>
<evidence type="ECO:0000256" key="4">
    <source>
        <dbReference type="ARBA" id="ARBA00004752"/>
    </source>
</evidence>
<dbReference type="PROSITE" id="PS00844">
    <property type="entry name" value="DALA_DALA_LIGASE_2"/>
    <property type="match status" value="1"/>
</dbReference>
<evidence type="ECO:0000256" key="1">
    <source>
        <dbReference type="ARBA" id="ARBA00001936"/>
    </source>
</evidence>
<evidence type="ECO:0000256" key="6">
    <source>
        <dbReference type="ARBA" id="ARBA00022598"/>
    </source>
</evidence>
<keyword evidence="10" id="KW-0460">Magnesium</keyword>
<organism evidence="19 20">
    <name type="scientific">Biformimicrobium ophioploci</name>
    <dbReference type="NCBI Taxonomy" id="3036711"/>
    <lineage>
        <taxon>Bacteria</taxon>
        <taxon>Pseudomonadati</taxon>
        <taxon>Pseudomonadota</taxon>
        <taxon>Gammaproteobacteria</taxon>
        <taxon>Cellvibrionales</taxon>
        <taxon>Microbulbiferaceae</taxon>
        <taxon>Biformimicrobium</taxon>
    </lineage>
</organism>
<dbReference type="PROSITE" id="PS50975">
    <property type="entry name" value="ATP_GRASP"/>
    <property type="match status" value="1"/>
</dbReference>
<dbReference type="HAMAP" id="MF_00047">
    <property type="entry name" value="Dala_Dala_lig"/>
    <property type="match status" value="1"/>
</dbReference>
<dbReference type="Proteomes" id="UP001224392">
    <property type="component" value="Unassembled WGS sequence"/>
</dbReference>
<dbReference type="Gene3D" id="3.30.1490.20">
    <property type="entry name" value="ATP-grasp fold, A domain"/>
    <property type="match status" value="1"/>
</dbReference>
<dbReference type="Gene3D" id="3.30.470.20">
    <property type="entry name" value="ATP-grasp fold, B domain"/>
    <property type="match status" value="1"/>
</dbReference>
<evidence type="ECO:0000256" key="5">
    <source>
        <dbReference type="ARBA" id="ARBA00010871"/>
    </source>
</evidence>
<accession>A0ABQ6LY55</accession>
<feature type="domain" description="ATP-grasp" evidence="18">
    <location>
        <begin position="122"/>
        <end position="328"/>
    </location>
</feature>
<dbReference type="PIRSF" id="PIRSF039102">
    <property type="entry name" value="Ddl/VanB"/>
    <property type="match status" value="1"/>
</dbReference>
<gene>
    <name evidence="16" type="primary">ddl</name>
    <name evidence="19" type="ORF">MNKW57_13530</name>
</gene>
<evidence type="ECO:0000259" key="18">
    <source>
        <dbReference type="PROSITE" id="PS50975"/>
    </source>
</evidence>
<dbReference type="InterPro" id="IPR011095">
    <property type="entry name" value="Dala_Dala_lig_C"/>
</dbReference>
<evidence type="ECO:0000256" key="11">
    <source>
        <dbReference type="ARBA" id="ARBA00022960"/>
    </source>
</evidence>
<dbReference type="InterPro" id="IPR000291">
    <property type="entry name" value="D-Ala_lig_Van_CS"/>
</dbReference>
<dbReference type="NCBIfam" id="TIGR01205">
    <property type="entry name" value="D_ala_D_alaTIGR"/>
    <property type="match status" value="1"/>
</dbReference>
<dbReference type="PROSITE" id="PS00843">
    <property type="entry name" value="DALA_DALA_LIGASE_1"/>
    <property type="match status" value="1"/>
</dbReference>
<keyword evidence="6 16" id="KW-0436">Ligase</keyword>
<evidence type="ECO:0000256" key="12">
    <source>
        <dbReference type="ARBA" id="ARBA00022984"/>
    </source>
</evidence>
<keyword evidence="11 16" id="KW-0133">Cell shape</keyword>
<protein>
    <recommendedName>
        <fullName evidence="16">D-alanine--D-alanine ligase</fullName>
        <ecNumber evidence="16">6.3.2.4</ecNumber>
    </recommendedName>
    <alternativeName>
        <fullName evidence="16">D-Ala-D-Ala ligase</fullName>
    </alternativeName>
    <alternativeName>
        <fullName evidence="16">D-alanylalanine synthetase</fullName>
    </alternativeName>
</protein>
<keyword evidence="7" id="KW-0479">Metal-binding</keyword>
<dbReference type="EMBL" id="BSYJ01000003">
    <property type="protein sequence ID" value="GMG87032.1"/>
    <property type="molecule type" value="Genomic_DNA"/>
</dbReference>
<comment type="cofactor">
    <cofactor evidence="1">
        <name>Mn(2+)</name>
        <dbReference type="ChEBI" id="CHEBI:29035"/>
    </cofactor>
</comment>
<evidence type="ECO:0000256" key="7">
    <source>
        <dbReference type="ARBA" id="ARBA00022723"/>
    </source>
</evidence>
<comment type="pathway">
    <text evidence="4 16">Cell wall biogenesis; peptidoglycan biosynthesis.</text>
</comment>
<reference evidence="19 20" key="1">
    <citation type="submission" date="2023-04" db="EMBL/GenBank/DDBJ databases">
        <title>Marinobulbifer ophiurae gen. nov., sp. Nov., isolate from tissue of brittle star Ophioplocus japonicus.</title>
        <authorList>
            <person name="Kawano K."/>
            <person name="Sawayama S."/>
            <person name="Nakagawa S."/>
        </authorList>
    </citation>
    <scope>NUCLEOTIDE SEQUENCE [LARGE SCALE GENOMIC DNA]</scope>
    <source>
        <strain evidence="19 20">NKW57</strain>
    </source>
</reference>